<keyword evidence="1" id="KW-0378">Hydrolase</keyword>
<dbReference type="RefSeq" id="WP_019622153.1">
    <property type="nucleotide sequence ID" value="NZ_AP014545.1"/>
</dbReference>
<proteinExistence type="predicted"/>
<dbReference type="PANTHER" id="PTHR43885">
    <property type="entry name" value="HALOACID DEHALOGENASE-LIKE HYDROLASE"/>
    <property type="match status" value="1"/>
</dbReference>
<protein>
    <submittedName>
        <fullName evidence="1">HAD family hydrolase</fullName>
    </submittedName>
</protein>
<keyword evidence="2" id="KW-1185">Reference proteome</keyword>
<evidence type="ECO:0000313" key="1">
    <source>
        <dbReference type="EMBL" id="BBB26519.1"/>
    </source>
</evidence>
<dbReference type="Proteomes" id="UP000595663">
    <property type="component" value="Chromosome"/>
</dbReference>
<dbReference type="InterPro" id="IPR036412">
    <property type="entry name" value="HAD-like_sf"/>
</dbReference>
<dbReference type="KEGG" id="ajp:AMJAP_1928"/>
<dbReference type="InterPro" id="IPR006439">
    <property type="entry name" value="HAD-SF_hydro_IA"/>
</dbReference>
<dbReference type="SUPFAM" id="SSF56784">
    <property type="entry name" value="HAD-like"/>
    <property type="match status" value="1"/>
</dbReference>
<dbReference type="Pfam" id="PF13419">
    <property type="entry name" value="HAD_2"/>
    <property type="match status" value="1"/>
</dbReference>
<dbReference type="NCBIfam" id="TIGR01509">
    <property type="entry name" value="HAD-SF-IA-v3"/>
    <property type="match status" value="1"/>
</dbReference>
<gene>
    <name evidence="1" type="ORF">AMJAP_1928</name>
</gene>
<dbReference type="GO" id="GO:0016787">
    <property type="term" value="F:hydrolase activity"/>
    <property type="evidence" value="ECO:0007669"/>
    <property type="project" value="UniProtKB-KW"/>
</dbReference>
<reference evidence="1 2" key="1">
    <citation type="journal article" date="2008" name="Int. J. Syst. Evol. Microbiol.">
        <title>Amphritea japonica sp. nov. and Amphritea balenae sp. nov., isolated from the sediment adjacent to sperm whale carcasses off Kagoshima, Japan.</title>
        <authorList>
            <person name="Miyazaki M."/>
            <person name="Nogi Y."/>
            <person name="Fujiwara Y."/>
            <person name="Kawato M."/>
            <person name="Nagahama T."/>
            <person name="Kubokawa K."/>
            <person name="Horikoshi K."/>
        </authorList>
    </citation>
    <scope>NUCLEOTIDE SEQUENCE [LARGE SCALE GENOMIC DNA]</scope>
    <source>
        <strain evidence="1 2">ATCC BAA-1530</strain>
    </source>
</reference>
<evidence type="ECO:0000313" key="2">
    <source>
        <dbReference type="Proteomes" id="UP000595663"/>
    </source>
</evidence>
<dbReference type="Gene3D" id="3.40.50.1000">
    <property type="entry name" value="HAD superfamily/HAD-like"/>
    <property type="match status" value="1"/>
</dbReference>
<organism evidence="1 2">
    <name type="scientific">Amphritea japonica ATCC BAA-1530</name>
    <dbReference type="NCBI Taxonomy" id="1278309"/>
    <lineage>
        <taxon>Bacteria</taxon>
        <taxon>Pseudomonadati</taxon>
        <taxon>Pseudomonadota</taxon>
        <taxon>Gammaproteobacteria</taxon>
        <taxon>Oceanospirillales</taxon>
        <taxon>Oceanospirillaceae</taxon>
        <taxon>Amphritea</taxon>
    </lineage>
</organism>
<dbReference type="SFLD" id="SFLDS00003">
    <property type="entry name" value="Haloacid_Dehalogenase"/>
    <property type="match status" value="1"/>
</dbReference>
<dbReference type="AlphaFoldDB" id="A0A7R6SSN2"/>
<accession>A0A7R6SSN2</accession>
<dbReference type="InterPro" id="IPR023214">
    <property type="entry name" value="HAD_sf"/>
</dbReference>
<dbReference type="SFLD" id="SFLDG01129">
    <property type="entry name" value="C1.5:_HAD__Beta-PGM__Phosphata"/>
    <property type="match status" value="1"/>
</dbReference>
<sequence length="200" mass="22419">MIKHIRDAKFWVFDLDGTLTLPVHDFEYIRSELGLPSGCDILATIEAQPAPEQLLLNHQLDRLEYFYADKVVPAEGLSELLGTLVQAGCHLGILTRNKREVALHCLEVMGVDHLFHRDAVLGRDEALAKPDPEGIHILLALWQANPTEAVMVGDFRYDLEVGRAAGLATIHVDSRQERGWPELTDLKVSSLVKLDQLLHF</sequence>
<dbReference type="OrthoDB" id="5623813at2"/>
<dbReference type="InterPro" id="IPR041492">
    <property type="entry name" value="HAD_2"/>
</dbReference>
<dbReference type="Gene3D" id="1.10.260.80">
    <property type="match status" value="1"/>
</dbReference>
<name>A0A7R6SSN2_9GAMM</name>
<dbReference type="PANTHER" id="PTHR43885:SF1">
    <property type="entry name" value="SUPERFAMILY HYDROLASE, PUTATIVE (AFU_ORTHOLOGUE AFUA_4G13290)-RELATED"/>
    <property type="match status" value="1"/>
</dbReference>
<dbReference type="EMBL" id="AP014545">
    <property type="protein sequence ID" value="BBB26519.1"/>
    <property type="molecule type" value="Genomic_DNA"/>
</dbReference>